<evidence type="ECO:0000313" key="2">
    <source>
        <dbReference type="EMBL" id="GKV10875.1"/>
    </source>
</evidence>
<sequence length="116" mass="12639">MALILDKTLSQKQTQPPTPIPLEKPVKLDDFCLSFPVKNQIWSLEILPPCWKIRICFALSAGCSCCGGEILQIPTRELPCSLPPASSSPCQLRFCLLNCGSETEDGETTGSDKLEG</sequence>
<organism evidence="2 3">
    <name type="scientific">Rubroshorea leprosula</name>
    <dbReference type="NCBI Taxonomy" id="152421"/>
    <lineage>
        <taxon>Eukaryota</taxon>
        <taxon>Viridiplantae</taxon>
        <taxon>Streptophyta</taxon>
        <taxon>Embryophyta</taxon>
        <taxon>Tracheophyta</taxon>
        <taxon>Spermatophyta</taxon>
        <taxon>Magnoliopsida</taxon>
        <taxon>eudicotyledons</taxon>
        <taxon>Gunneridae</taxon>
        <taxon>Pentapetalae</taxon>
        <taxon>rosids</taxon>
        <taxon>malvids</taxon>
        <taxon>Malvales</taxon>
        <taxon>Dipterocarpaceae</taxon>
        <taxon>Rubroshorea</taxon>
    </lineage>
</organism>
<comment type="caution">
    <text evidence="2">The sequence shown here is derived from an EMBL/GenBank/DDBJ whole genome shotgun (WGS) entry which is preliminary data.</text>
</comment>
<protein>
    <submittedName>
        <fullName evidence="2">Uncharacterized protein</fullName>
    </submittedName>
</protein>
<evidence type="ECO:0000313" key="3">
    <source>
        <dbReference type="Proteomes" id="UP001054252"/>
    </source>
</evidence>
<dbReference type="Proteomes" id="UP001054252">
    <property type="component" value="Unassembled WGS sequence"/>
</dbReference>
<keyword evidence="3" id="KW-1185">Reference proteome</keyword>
<dbReference type="AlphaFoldDB" id="A0AAV5JJ88"/>
<proteinExistence type="predicted"/>
<reference evidence="2 3" key="1">
    <citation type="journal article" date="2021" name="Commun. Biol.">
        <title>The genome of Shorea leprosula (Dipterocarpaceae) highlights the ecological relevance of drought in aseasonal tropical rainforests.</title>
        <authorList>
            <person name="Ng K.K.S."/>
            <person name="Kobayashi M.J."/>
            <person name="Fawcett J.A."/>
            <person name="Hatakeyama M."/>
            <person name="Paape T."/>
            <person name="Ng C.H."/>
            <person name="Ang C.C."/>
            <person name="Tnah L.H."/>
            <person name="Lee C.T."/>
            <person name="Nishiyama T."/>
            <person name="Sese J."/>
            <person name="O'Brien M.J."/>
            <person name="Copetti D."/>
            <person name="Mohd Noor M.I."/>
            <person name="Ong R.C."/>
            <person name="Putra M."/>
            <person name="Sireger I.Z."/>
            <person name="Indrioko S."/>
            <person name="Kosugi Y."/>
            <person name="Izuno A."/>
            <person name="Isagi Y."/>
            <person name="Lee S.L."/>
            <person name="Shimizu K.K."/>
        </authorList>
    </citation>
    <scope>NUCLEOTIDE SEQUENCE [LARGE SCALE GENOMIC DNA]</scope>
    <source>
        <strain evidence="2">214</strain>
    </source>
</reference>
<accession>A0AAV5JJ88</accession>
<name>A0AAV5JJ88_9ROSI</name>
<gene>
    <name evidence="2" type="ORF">SLEP1_g22183</name>
</gene>
<feature type="region of interest" description="Disordered" evidence="1">
    <location>
        <begin position="1"/>
        <end position="21"/>
    </location>
</feature>
<dbReference type="EMBL" id="BPVZ01000033">
    <property type="protein sequence ID" value="GKV10875.1"/>
    <property type="molecule type" value="Genomic_DNA"/>
</dbReference>
<evidence type="ECO:0000256" key="1">
    <source>
        <dbReference type="SAM" id="MobiDB-lite"/>
    </source>
</evidence>